<keyword evidence="2" id="KW-1185">Reference proteome</keyword>
<reference evidence="1 2" key="1">
    <citation type="submission" date="2024-01" db="EMBL/GenBank/DDBJ databases">
        <title>The complete chloroplast genome sequence of Lithospermum erythrorhizon: insights into the phylogenetic relationship among Boraginaceae species and the maternal lineages of purple gromwells.</title>
        <authorList>
            <person name="Okada T."/>
            <person name="Watanabe K."/>
        </authorList>
    </citation>
    <scope>NUCLEOTIDE SEQUENCE [LARGE SCALE GENOMIC DNA]</scope>
</reference>
<proteinExistence type="predicted"/>
<dbReference type="EMBL" id="BAABME010013648">
    <property type="protein sequence ID" value="GAA0186388.1"/>
    <property type="molecule type" value="Genomic_DNA"/>
</dbReference>
<dbReference type="AlphaFoldDB" id="A0AAV3RXD5"/>
<comment type="caution">
    <text evidence="1">The sequence shown here is derived from an EMBL/GenBank/DDBJ whole genome shotgun (WGS) entry which is preliminary data.</text>
</comment>
<evidence type="ECO:0000313" key="1">
    <source>
        <dbReference type="EMBL" id="GAA0186388.1"/>
    </source>
</evidence>
<sequence>MKIHPDILMNIERFDYVWKESAIAPLWIRIEGLPLYLFDELSLLSIANATEPPLSVPSFVLNSAFISVELDVSKPLIDAIYVCFQDDNLNSPIEGFWIKVFYDVVFDVLPLPTLPSITVTSSSTSANFNKKSEEQVKKIHVWKEVRGSGAPKTQKNTTSIKAKALPIENSFSPLQLTGSELFVLNKGSANEVHTVLQVENEETLKVDQNEKCLSELKQQMEPATIIIEESVLPGWQLNTTGFWLHMLRIISNLEQGKL</sequence>
<protein>
    <recommendedName>
        <fullName evidence="3">DUF4283 domain-containing protein</fullName>
    </recommendedName>
</protein>
<evidence type="ECO:0008006" key="3">
    <source>
        <dbReference type="Google" id="ProtNLM"/>
    </source>
</evidence>
<organism evidence="1 2">
    <name type="scientific">Lithospermum erythrorhizon</name>
    <name type="common">Purple gromwell</name>
    <name type="synonym">Lithospermum officinale var. erythrorhizon</name>
    <dbReference type="NCBI Taxonomy" id="34254"/>
    <lineage>
        <taxon>Eukaryota</taxon>
        <taxon>Viridiplantae</taxon>
        <taxon>Streptophyta</taxon>
        <taxon>Embryophyta</taxon>
        <taxon>Tracheophyta</taxon>
        <taxon>Spermatophyta</taxon>
        <taxon>Magnoliopsida</taxon>
        <taxon>eudicotyledons</taxon>
        <taxon>Gunneridae</taxon>
        <taxon>Pentapetalae</taxon>
        <taxon>asterids</taxon>
        <taxon>lamiids</taxon>
        <taxon>Boraginales</taxon>
        <taxon>Boraginaceae</taxon>
        <taxon>Boraginoideae</taxon>
        <taxon>Lithospermeae</taxon>
        <taxon>Lithospermum</taxon>
    </lineage>
</organism>
<accession>A0AAV3RXD5</accession>
<name>A0AAV3RXD5_LITER</name>
<dbReference type="Proteomes" id="UP001454036">
    <property type="component" value="Unassembled WGS sequence"/>
</dbReference>
<evidence type="ECO:0000313" key="2">
    <source>
        <dbReference type="Proteomes" id="UP001454036"/>
    </source>
</evidence>
<gene>
    <name evidence="1" type="ORF">LIER_33676</name>
</gene>